<evidence type="ECO:0000313" key="5">
    <source>
        <dbReference type="Proteomes" id="UP000798808"/>
    </source>
</evidence>
<dbReference type="InterPro" id="IPR002068">
    <property type="entry name" value="A-crystallin/Hsp20_dom"/>
</dbReference>
<dbReference type="PROSITE" id="PS01031">
    <property type="entry name" value="SHSP"/>
    <property type="match status" value="1"/>
</dbReference>
<reference evidence="4 5" key="1">
    <citation type="submission" date="2019-02" db="EMBL/GenBank/DDBJ databases">
        <authorList>
            <person name="Goldberg S.R."/>
            <person name="Haltli B.A."/>
            <person name="Correa H."/>
            <person name="Russell K.G."/>
        </authorList>
    </citation>
    <scope>NUCLEOTIDE SEQUENCE [LARGE SCALE GENOMIC DNA]</scope>
    <source>
        <strain evidence="4 5">JCM 16186</strain>
    </source>
</reference>
<dbReference type="Pfam" id="PF00011">
    <property type="entry name" value="HSP20"/>
    <property type="match status" value="1"/>
</dbReference>
<dbReference type="CDD" id="cd00298">
    <property type="entry name" value="ACD_sHsps_p23-like"/>
    <property type="match status" value="1"/>
</dbReference>
<evidence type="ECO:0000313" key="4">
    <source>
        <dbReference type="EMBL" id="MTI24594.1"/>
    </source>
</evidence>
<keyword evidence="5" id="KW-1185">Reference proteome</keyword>
<dbReference type="RefSeq" id="WP_155170637.1">
    <property type="nucleotide sequence ID" value="NZ_BAAAFL010000053.1"/>
</dbReference>
<dbReference type="EMBL" id="SMLW01000432">
    <property type="protein sequence ID" value="MTI24594.1"/>
    <property type="molecule type" value="Genomic_DNA"/>
</dbReference>
<dbReference type="InterPro" id="IPR008978">
    <property type="entry name" value="HSP20-like_chaperone"/>
</dbReference>
<name>A0ABW9RKH9_9BACT</name>
<gene>
    <name evidence="4" type="ORF">E1163_06530</name>
</gene>
<protein>
    <submittedName>
        <fullName evidence="4">Hsp20 family protein</fullName>
    </submittedName>
</protein>
<comment type="similarity">
    <text evidence="1 2">Belongs to the small heat shock protein (HSP20) family.</text>
</comment>
<comment type="caution">
    <text evidence="4">The sequence shown here is derived from an EMBL/GenBank/DDBJ whole genome shotgun (WGS) entry which is preliminary data.</text>
</comment>
<organism evidence="4 5">
    <name type="scientific">Fulvivirga kasyanovii</name>
    <dbReference type="NCBI Taxonomy" id="396812"/>
    <lineage>
        <taxon>Bacteria</taxon>
        <taxon>Pseudomonadati</taxon>
        <taxon>Bacteroidota</taxon>
        <taxon>Cytophagia</taxon>
        <taxon>Cytophagales</taxon>
        <taxon>Fulvivirgaceae</taxon>
        <taxon>Fulvivirga</taxon>
    </lineage>
</organism>
<evidence type="ECO:0000256" key="1">
    <source>
        <dbReference type="PROSITE-ProRule" id="PRU00285"/>
    </source>
</evidence>
<accession>A0ABW9RKH9</accession>
<dbReference type="SUPFAM" id="SSF49764">
    <property type="entry name" value="HSP20-like chaperones"/>
    <property type="match status" value="1"/>
</dbReference>
<evidence type="ECO:0000259" key="3">
    <source>
        <dbReference type="PROSITE" id="PS01031"/>
    </source>
</evidence>
<dbReference type="Proteomes" id="UP000798808">
    <property type="component" value="Unassembled WGS sequence"/>
</dbReference>
<sequence length="156" mass="17809">MACEKISPDNGMMVVVITPNGKEIFMKYDKDKKWVRRVLQTADIVNTLNGGISEPQVKLEKKSDHYLIKARIPGVNVEKVKVEIIDKNLMVYHNLEFAGRNDSPIMVPHVVATCPLSPEIDFRNISASFESGILNVFLPFNELKTGFHKNIEIRRW</sequence>
<dbReference type="Gene3D" id="2.60.40.790">
    <property type="match status" value="1"/>
</dbReference>
<proteinExistence type="inferred from homology"/>
<evidence type="ECO:0000256" key="2">
    <source>
        <dbReference type="RuleBase" id="RU003616"/>
    </source>
</evidence>
<feature type="domain" description="SHSP" evidence="3">
    <location>
        <begin position="47"/>
        <end position="156"/>
    </location>
</feature>